<organism evidence="1 2">
    <name type="scientific">Nannochloropsis gaditana</name>
    <dbReference type="NCBI Taxonomy" id="72520"/>
    <lineage>
        <taxon>Eukaryota</taxon>
        <taxon>Sar</taxon>
        <taxon>Stramenopiles</taxon>
        <taxon>Ochrophyta</taxon>
        <taxon>Eustigmatophyceae</taxon>
        <taxon>Eustigmatales</taxon>
        <taxon>Monodopsidaceae</taxon>
        <taxon>Nannochloropsis</taxon>
    </lineage>
</organism>
<dbReference type="AlphaFoldDB" id="W7TYH0"/>
<sequence>MCGNNILEFSAHGIHWNIQLNVHKVTNQKCYLCTKGDLKHCSRCIFWEALFELLLRRNTQPVCDFACLC</sequence>
<name>W7TYH0_9STRA</name>
<accession>W7TYH0</accession>
<comment type="caution">
    <text evidence="1">The sequence shown here is derived from an EMBL/GenBank/DDBJ whole genome shotgun (WGS) entry which is preliminary data.</text>
</comment>
<keyword evidence="2" id="KW-1185">Reference proteome</keyword>
<dbReference type="EMBL" id="AZIL01000279">
    <property type="protein sequence ID" value="EWM28538.1"/>
    <property type="molecule type" value="Genomic_DNA"/>
</dbReference>
<protein>
    <submittedName>
        <fullName evidence="1">Uncharacterized protein</fullName>
    </submittedName>
</protein>
<evidence type="ECO:0000313" key="1">
    <source>
        <dbReference type="EMBL" id="EWM28538.1"/>
    </source>
</evidence>
<proteinExistence type="predicted"/>
<dbReference type="Proteomes" id="UP000019335">
    <property type="component" value="Chromosome 4"/>
</dbReference>
<evidence type="ECO:0000313" key="2">
    <source>
        <dbReference type="Proteomes" id="UP000019335"/>
    </source>
</evidence>
<reference evidence="1 2" key="1">
    <citation type="journal article" date="2014" name="Mol. Plant">
        <title>Chromosome Scale Genome Assembly and Transcriptome Profiling of Nannochloropsis gaditana in Nitrogen Depletion.</title>
        <authorList>
            <person name="Corteggiani Carpinelli E."/>
            <person name="Telatin A."/>
            <person name="Vitulo N."/>
            <person name="Forcato C."/>
            <person name="D'Angelo M."/>
            <person name="Schiavon R."/>
            <person name="Vezzi A."/>
            <person name="Giacometti G.M."/>
            <person name="Morosinotto T."/>
            <person name="Valle G."/>
        </authorList>
    </citation>
    <scope>NUCLEOTIDE SEQUENCE [LARGE SCALE GENOMIC DNA]</scope>
    <source>
        <strain evidence="1 2">B-31</strain>
    </source>
</reference>
<gene>
    <name evidence="1" type="ORF">Naga_100009g32</name>
</gene>